<gene>
    <name evidence="2" type="ORF">PVAP13_8KG292000</name>
</gene>
<sequence>MGRLMGRILFSLAQNDIFCAGVVEARAPRVRSRGVAPQRGGLGEQQRARGPGTLAPPFPNPLASLPHPSPAVSTGLQWSAGWRSRGIRRGQEARSSGGEQGSRKTERLVERLENEEEKGDGGFEVLVGKGREGAEDRIHLSAGSGSGTGTSVKFASMLEVLTAARAGFSGAWQNRGLTERRNVS</sequence>
<evidence type="ECO:0000313" key="3">
    <source>
        <dbReference type="Proteomes" id="UP000823388"/>
    </source>
</evidence>
<evidence type="ECO:0000313" key="2">
    <source>
        <dbReference type="EMBL" id="KAG2563176.1"/>
    </source>
</evidence>
<dbReference type="Proteomes" id="UP000823388">
    <property type="component" value="Chromosome 8K"/>
</dbReference>
<accession>A0A8T0PW64</accession>
<dbReference type="EMBL" id="CM029051">
    <property type="protein sequence ID" value="KAG2563176.1"/>
    <property type="molecule type" value="Genomic_DNA"/>
</dbReference>
<evidence type="ECO:0000256" key="1">
    <source>
        <dbReference type="SAM" id="MobiDB-lite"/>
    </source>
</evidence>
<proteinExistence type="predicted"/>
<dbReference type="AlphaFoldDB" id="A0A8T0PW64"/>
<protein>
    <submittedName>
        <fullName evidence="2">Uncharacterized protein</fullName>
    </submittedName>
</protein>
<organism evidence="2 3">
    <name type="scientific">Panicum virgatum</name>
    <name type="common">Blackwell switchgrass</name>
    <dbReference type="NCBI Taxonomy" id="38727"/>
    <lineage>
        <taxon>Eukaryota</taxon>
        <taxon>Viridiplantae</taxon>
        <taxon>Streptophyta</taxon>
        <taxon>Embryophyta</taxon>
        <taxon>Tracheophyta</taxon>
        <taxon>Spermatophyta</taxon>
        <taxon>Magnoliopsida</taxon>
        <taxon>Liliopsida</taxon>
        <taxon>Poales</taxon>
        <taxon>Poaceae</taxon>
        <taxon>PACMAD clade</taxon>
        <taxon>Panicoideae</taxon>
        <taxon>Panicodae</taxon>
        <taxon>Paniceae</taxon>
        <taxon>Panicinae</taxon>
        <taxon>Panicum</taxon>
        <taxon>Panicum sect. Hiantes</taxon>
    </lineage>
</organism>
<feature type="region of interest" description="Disordered" evidence="1">
    <location>
        <begin position="31"/>
        <end position="107"/>
    </location>
</feature>
<name>A0A8T0PW64_PANVG</name>
<comment type="caution">
    <text evidence="2">The sequence shown here is derived from an EMBL/GenBank/DDBJ whole genome shotgun (WGS) entry which is preliminary data.</text>
</comment>
<keyword evidence="3" id="KW-1185">Reference proteome</keyword>
<reference evidence="2" key="1">
    <citation type="submission" date="2020-05" db="EMBL/GenBank/DDBJ databases">
        <title>WGS assembly of Panicum virgatum.</title>
        <authorList>
            <person name="Lovell J.T."/>
            <person name="Jenkins J."/>
            <person name="Shu S."/>
            <person name="Juenger T.E."/>
            <person name="Schmutz J."/>
        </authorList>
    </citation>
    <scope>NUCLEOTIDE SEQUENCE</scope>
    <source>
        <strain evidence="2">AP13</strain>
    </source>
</reference>